<name>A0A327WXB1_LARAB</name>
<dbReference type="RefSeq" id="WP_111630061.1">
    <property type="nucleotide sequence ID" value="NZ_QLMC01000005.1"/>
</dbReference>
<accession>A0A327WXB1</accession>
<dbReference type="OrthoDB" id="652507at2"/>
<evidence type="ECO:0000313" key="2">
    <source>
        <dbReference type="Proteomes" id="UP000248790"/>
    </source>
</evidence>
<organism evidence="1 2">
    <name type="scientific">Larkinella arboricola</name>
    <dbReference type="NCBI Taxonomy" id="643671"/>
    <lineage>
        <taxon>Bacteria</taxon>
        <taxon>Pseudomonadati</taxon>
        <taxon>Bacteroidota</taxon>
        <taxon>Cytophagia</taxon>
        <taxon>Cytophagales</taxon>
        <taxon>Spirosomataceae</taxon>
        <taxon>Larkinella</taxon>
    </lineage>
</organism>
<dbReference type="Proteomes" id="UP000248790">
    <property type="component" value="Unassembled WGS sequence"/>
</dbReference>
<comment type="caution">
    <text evidence="1">The sequence shown here is derived from an EMBL/GenBank/DDBJ whole genome shotgun (WGS) entry which is preliminary data.</text>
</comment>
<keyword evidence="2" id="KW-1185">Reference proteome</keyword>
<dbReference type="AlphaFoldDB" id="A0A327WXB1"/>
<dbReference type="PROSITE" id="PS51257">
    <property type="entry name" value="PROKAR_LIPOPROTEIN"/>
    <property type="match status" value="1"/>
</dbReference>
<proteinExistence type="predicted"/>
<gene>
    <name evidence="1" type="ORF">LX87_04029</name>
</gene>
<sequence length="195" mass="21449">MRSVTRLVVIGLIGLLGCGIPPGIPADPASPVTTVYRIKAGDHSSNHSKLSYTAKTTLSFTVTFDSSAIYTSKTAENQYDINKLYGFSDCGVQHNKASARFGWSWRENALHIHAYCYRNGERITQDLGTVALNQPTDCQLSIIGGNYVFTFQGKETVIARGCTTVKSNKRYRLYPYFGGDEVAPHTITIAITEKN</sequence>
<protein>
    <submittedName>
        <fullName evidence="1">Uncharacterized protein</fullName>
    </submittedName>
</protein>
<evidence type="ECO:0000313" key="1">
    <source>
        <dbReference type="EMBL" id="RAJ94145.1"/>
    </source>
</evidence>
<reference evidence="1 2" key="1">
    <citation type="submission" date="2018-06" db="EMBL/GenBank/DDBJ databases">
        <title>Genomic Encyclopedia of Archaeal and Bacterial Type Strains, Phase II (KMG-II): from individual species to whole genera.</title>
        <authorList>
            <person name="Goeker M."/>
        </authorList>
    </citation>
    <scope>NUCLEOTIDE SEQUENCE [LARGE SCALE GENOMIC DNA]</scope>
    <source>
        <strain evidence="1 2">DSM 21851</strain>
    </source>
</reference>
<dbReference type="EMBL" id="QLMC01000005">
    <property type="protein sequence ID" value="RAJ94145.1"/>
    <property type="molecule type" value="Genomic_DNA"/>
</dbReference>